<dbReference type="PRINTS" id="PR00813">
    <property type="entry name" value="BCTERIALGSPG"/>
</dbReference>
<dbReference type="InterPro" id="IPR000983">
    <property type="entry name" value="Bac_GSPG_pilin"/>
</dbReference>
<dbReference type="SUPFAM" id="SSF54523">
    <property type="entry name" value="Pili subunits"/>
    <property type="match status" value="1"/>
</dbReference>
<dbReference type="InterPro" id="IPR045584">
    <property type="entry name" value="Pilin-like"/>
</dbReference>
<dbReference type="InterPro" id="IPR010054">
    <property type="entry name" value="Type2_sec_GspG"/>
</dbReference>
<evidence type="ECO:0000256" key="7">
    <source>
        <dbReference type="ARBA" id="ARBA00022692"/>
    </source>
</evidence>
<evidence type="ECO:0000256" key="11">
    <source>
        <dbReference type="SAM" id="Phobius"/>
    </source>
</evidence>
<gene>
    <name evidence="13" type="primary">gspG</name>
    <name evidence="13" type="ORF">C5Y83_23660</name>
</gene>
<feature type="transmembrane region" description="Helical" evidence="11">
    <location>
        <begin position="12"/>
        <end position="38"/>
    </location>
</feature>
<dbReference type="InterPro" id="IPR012902">
    <property type="entry name" value="N_methyl_site"/>
</dbReference>
<dbReference type="GO" id="GO:0005886">
    <property type="term" value="C:plasma membrane"/>
    <property type="evidence" value="ECO:0007669"/>
    <property type="project" value="UniProtKB-SubCell"/>
</dbReference>
<evidence type="ECO:0000256" key="2">
    <source>
        <dbReference type="ARBA" id="ARBA00009984"/>
    </source>
</evidence>
<dbReference type="GO" id="GO:0015627">
    <property type="term" value="C:type II protein secretion system complex"/>
    <property type="evidence" value="ECO:0007669"/>
    <property type="project" value="InterPro"/>
</dbReference>
<dbReference type="AlphaFoldDB" id="A0A2S8FDX7"/>
<comment type="caution">
    <text evidence="13">The sequence shown here is derived from an EMBL/GenBank/DDBJ whole genome shotgun (WGS) entry which is preliminary data.</text>
</comment>
<dbReference type="EMBL" id="PUHY01000014">
    <property type="protein sequence ID" value="PQO30366.1"/>
    <property type="molecule type" value="Genomic_DNA"/>
</dbReference>
<keyword evidence="6" id="KW-0997">Cell inner membrane</keyword>
<dbReference type="RefSeq" id="WP_105332271.1">
    <property type="nucleotide sequence ID" value="NZ_PUHY01000014.1"/>
</dbReference>
<evidence type="ECO:0000256" key="6">
    <source>
        <dbReference type="ARBA" id="ARBA00022519"/>
    </source>
</evidence>
<dbReference type="PROSITE" id="PS00409">
    <property type="entry name" value="PROKAR_NTER_METHYL"/>
    <property type="match status" value="1"/>
</dbReference>
<evidence type="ECO:0000313" key="14">
    <source>
        <dbReference type="Proteomes" id="UP000238322"/>
    </source>
</evidence>
<accession>A0A2S8FDX7</accession>
<evidence type="ECO:0000256" key="4">
    <source>
        <dbReference type="ARBA" id="ARBA00022475"/>
    </source>
</evidence>
<comment type="similarity">
    <text evidence="2">Belongs to the GSP G family.</text>
</comment>
<dbReference type="OrthoDB" id="9795612at2"/>
<dbReference type="NCBIfam" id="TIGR01710">
    <property type="entry name" value="typeII_sec_gspG"/>
    <property type="match status" value="1"/>
</dbReference>
<dbReference type="NCBIfam" id="TIGR02532">
    <property type="entry name" value="IV_pilin_GFxxxE"/>
    <property type="match status" value="1"/>
</dbReference>
<feature type="domain" description="Type II secretion system protein GspG C-terminal" evidence="12">
    <location>
        <begin position="37"/>
        <end position="133"/>
    </location>
</feature>
<keyword evidence="8 11" id="KW-1133">Transmembrane helix</keyword>
<keyword evidence="5" id="KW-0488">Methylation</keyword>
<comment type="subcellular location">
    <subcellularLocation>
        <location evidence="1">Cell inner membrane</location>
        <topology evidence="1">Single-pass membrane protein</topology>
    </subcellularLocation>
</comment>
<dbReference type="GO" id="GO:0015628">
    <property type="term" value="P:protein secretion by the type II secretion system"/>
    <property type="evidence" value="ECO:0007669"/>
    <property type="project" value="InterPro"/>
</dbReference>
<evidence type="ECO:0000256" key="1">
    <source>
        <dbReference type="ARBA" id="ARBA00004377"/>
    </source>
</evidence>
<keyword evidence="4" id="KW-1003">Cell membrane</keyword>
<sequence length="136" mass="14967">MSRNRRHRRPAAGFTLIEVLLVLVILVILGSLAGVSIFSAQKQASVNAAKTQVGLIDNALKMYQLNMNKPPASLDNLINQPSDDKNGKWQGPYWEDPTMPIDPWDNEYQYEVTGATYKVWSMGPDGASGTDDDISG</sequence>
<protein>
    <recommendedName>
        <fullName evidence="3">Type II secretion system core protein G</fullName>
    </recommendedName>
</protein>
<keyword evidence="7 11" id="KW-0812">Transmembrane</keyword>
<feature type="region of interest" description="Disordered" evidence="10">
    <location>
        <begin position="73"/>
        <end position="96"/>
    </location>
</feature>
<evidence type="ECO:0000256" key="8">
    <source>
        <dbReference type="ARBA" id="ARBA00022989"/>
    </source>
</evidence>
<dbReference type="Proteomes" id="UP000238322">
    <property type="component" value="Unassembled WGS sequence"/>
</dbReference>
<evidence type="ECO:0000313" key="13">
    <source>
        <dbReference type="EMBL" id="PQO30366.1"/>
    </source>
</evidence>
<evidence type="ECO:0000259" key="12">
    <source>
        <dbReference type="Pfam" id="PF08334"/>
    </source>
</evidence>
<evidence type="ECO:0000256" key="10">
    <source>
        <dbReference type="SAM" id="MobiDB-lite"/>
    </source>
</evidence>
<evidence type="ECO:0000256" key="9">
    <source>
        <dbReference type="ARBA" id="ARBA00023136"/>
    </source>
</evidence>
<dbReference type="Gene3D" id="3.30.700.10">
    <property type="entry name" value="Glycoprotein, Type 4 Pilin"/>
    <property type="match status" value="1"/>
</dbReference>
<keyword evidence="9 11" id="KW-0472">Membrane</keyword>
<organism evidence="13 14">
    <name type="scientific">Blastopirellula marina</name>
    <dbReference type="NCBI Taxonomy" id="124"/>
    <lineage>
        <taxon>Bacteria</taxon>
        <taxon>Pseudomonadati</taxon>
        <taxon>Planctomycetota</taxon>
        <taxon>Planctomycetia</taxon>
        <taxon>Pirellulales</taxon>
        <taxon>Pirellulaceae</taxon>
        <taxon>Blastopirellula</taxon>
    </lineage>
</organism>
<name>A0A2S8FDX7_9BACT</name>
<evidence type="ECO:0000256" key="5">
    <source>
        <dbReference type="ARBA" id="ARBA00022481"/>
    </source>
</evidence>
<dbReference type="InterPro" id="IPR013545">
    <property type="entry name" value="T2SS_protein-GspG_C"/>
</dbReference>
<reference evidence="13 14" key="1">
    <citation type="submission" date="2018-02" db="EMBL/GenBank/DDBJ databases">
        <title>Comparative genomes isolates from brazilian mangrove.</title>
        <authorList>
            <person name="Araujo J.E."/>
            <person name="Taketani R.G."/>
            <person name="Silva M.C.P."/>
            <person name="Loureco M.V."/>
            <person name="Andreote F.D."/>
        </authorList>
    </citation>
    <scope>NUCLEOTIDE SEQUENCE [LARGE SCALE GENOMIC DNA]</scope>
    <source>
        <strain evidence="13 14">Hex-1 MGV</strain>
    </source>
</reference>
<evidence type="ECO:0000256" key="3">
    <source>
        <dbReference type="ARBA" id="ARBA00020042"/>
    </source>
</evidence>
<dbReference type="Pfam" id="PF07963">
    <property type="entry name" value="N_methyl"/>
    <property type="match status" value="1"/>
</dbReference>
<dbReference type="Pfam" id="PF08334">
    <property type="entry name" value="T2SSG"/>
    <property type="match status" value="1"/>
</dbReference>
<proteinExistence type="inferred from homology"/>